<dbReference type="RefSeq" id="WP_249492865.1">
    <property type="nucleotide sequence ID" value="NZ_JAMCCK010000057.1"/>
</dbReference>
<dbReference type="EMBL" id="JAMCCK010000057">
    <property type="protein sequence ID" value="MCL3998166.1"/>
    <property type="molecule type" value="Genomic_DNA"/>
</dbReference>
<name>A0ABT0P3K0_9ACTN</name>
<dbReference type="Proteomes" id="UP001202052">
    <property type="component" value="Unassembled WGS sequence"/>
</dbReference>
<gene>
    <name evidence="1" type="ORF">M4438_32465</name>
</gene>
<reference evidence="1 2" key="1">
    <citation type="submission" date="2022-05" db="EMBL/GenBank/DDBJ databases">
        <title>Genome Resource of Streptomyces lavenduligriseus GA1-1, a Strain with Broad-Spectrum Antifungal Activity against Phytopathogenic Fungi.</title>
        <authorList>
            <person name="Qi D."/>
        </authorList>
    </citation>
    <scope>NUCLEOTIDE SEQUENCE [LARGE SCALE GENOMIC DNA]</scope>
    <source>
        <strain evidence="1 2">GA1-1</strain>
    </source>
</reference>
<sequence length="255" mass="28735">MAANTHYVSATDPTHVTHAEWYRVSLTGVLTPQHEHVQEMQSIFPPEHRRLEGYGLAFLESEEHSRLYVGSIEQITAYNSDPAAGLDVSQGQTYDHWPHTDGWNEFIPDTTWNPDGRGVVTTFEHPEGGEVLVYEFHGSWLPGRPTRKLVTFHCMHCHADTFHDSGKVLDNRGPQDRRWAARQARQHIRSAKRYGVGGQHSQCRKADPNMMRIVTQVANEVYGRTSPVSSFESMCATSGPCATIRELKALQAART</sequence>
<evidence type="ECO:0000313" key="2">
    <source>
        <dbReference type="Proteomes" id="UP001202052"/>
    </source>
</evidence>
<proteinExistence type="predicted"/>
<organism evidence="1 2">
    <name type="scientific">Streptomyces lavenduligriseus</name>
    <dbReference type="NCBI Taxonomy" id="67315"/>
    <lineage>
        <taxon>Bacteria</taxon>
        <taxon>Bacillati</taxon>
        <taxon>Actinomycetota</taxon>
        <taxon>Actinomycetes</taxon>
        <taxon>Kitasatosporales</taxon>
        <taxon>Streptomycetaceae</taxon>
        <taxon>Streptomyces</taxon>
    </lineage>
</organism>
<protein>
    <submittedName>
        <fullName evidence="1">Uncharacterized protein</fullName>
    </submittedName>
</protein>
<comment type="caution">
    <text evidence="1">The sequence shown here is derived from an EMBL/GenBank/DDBJ whole genome shotgun (WGS) entry which is preliminary data.</text>
</comment>
<accession>A0ABT0P3K0</accession>
<evidence type="ECO:0000313" key="1">
    <source>
        <dbReference type="EMBL" id="MCL3998166.1"/>
    </source>
</evidence>
<keyword evidence="2" id="KW-1185">Reference proteome</keyword>